<dbReference type="EMBL" id="JAAGOA010000004">
    <property type="protein sequence ID" value="NED99908.1"/>
    <property type="molecule type" value="Genomic_DNA"/>
</dbReference>
<dbReference type="Proteomes" id="UP000475214">
    <property type="component" value="Unassembled WGS sequence"/>
</dbReference>
<dbReference type="PANTHER" id="PTHR43405:SF1">
    <property type="entry name" value="GLYCOSYL HYDROLASE DIGH"/>
    <property type="match status" value="1"/>
</dbReference>
<keyword evidence="2" id="KW-0378">Hydrolase</keyword>
<dbReference type="InterPro" id="IPR029010">
    <property type="entry name" value="ThuA-like"/>
</dbReference>
<evidence type="ECO:0000259" key="1">
    <source>
        <dbReference type="Pfam" id="PF06283"/>
    </source>
</evidence>
<name>A0A6L9S4A2_9ACTN</name>
<dbReference type="PANTHER" id="PTHR43405">
    <property type="entry name" value="GLYCOSYL HYDROLASE DIGH"/>
    <property type="match status" value="1"/>
</dbReference>
<gene>
    <name evidence="2" type="ORF">G1H10_06975</name>
</gene>
<dbReference type="RefSeq" id="WP_163734709.1">
    <property type="nucleotide sequence ID" value="NZ_JAAGOA010000004.1"/>
</dbReference>
<dbReference type="Pfam" id="PF14871">
    <property type="entry name" value="GHL6"/>
    <property type="match status" value="1"/>
</dbReference>
<sequence>MALDVTAGEISASGAVLRTPDWHLTATRWTQLTLVENDPVNFDPEFWIEVMRRTRSNAACISAGGYIAFYPTKIPYHYRSAYLGDTDPFGALVEGARRLGMHVMARVDPHAVHADAAAAHPEWLALTADGTPIEHWGYPDIWLTCPFGPYNREFITEVAREIVSTYDVDAIFANRWQGHGISYSEAARRSFRDETGFSLPEGEHDGRDPAWRAYADWRRRKLSELVGIWDNAVKDIRPHARFIPNLGGVTARDLDRELVEKHYPIFFIDKQGRSGVEVPWSAGRNGKRSRAMFRDRPVGLITSVGPEHHQHRWKDSVTSGAEVSTWIVDGFAHGAFPWFTKFNGTVSDPRWVQPVADAFRLHAQLEPHLSSMRITADVALFEPTTSTGPSSGSSGPYAHENGFYHALVEARIPFELVSDQNLTDEELARFRVLVLANAERLTDEQCSTIREFVRAGGGLVAAHHSSLGDDLGARRSNFGLADVFGVDLERPARGPVKNNYIAITADHPISDGYGGASRIIGGTELIHVEERPGTVVPFRFVPDFPDLPMEEVYARAEPSLPAVVAHEPPGGGGRSVYLPFNVGSLFWEELQPDHGRLIANAVRWASAAPDRVRVDGPGLIDVAVWEGAGELAVVAVNLTNPMAMKGPIREIVSVGPIQVAVRLPVGVSGADARLLVADTGAEVEIAAAEGGQEGADGGGLVATVTMPSVELLEVARLSWRRA</sequence>
<dbReference type="InterPro" id="IPR017853">
    <property type="entry name" value="GH"/>
</dbReference>
<dbReference type="SUPFAM" id="SSF51445">
    <property type="entry name" value="(Trans)glycosidases"/>
    <property type="match status" value="1"/>
</dbReference>
<protein>
    <submittedName>
        <fullName evidence="2">Family 10 glycosylhydrolase</fullName>
    </submittedName>
</protein>
<proteinExistence type="predicted"/>
<dbReference type="GO" id="GO:0016787">
    <property type="term" value="F:hydrolase activity"/>
    <property type="evidence" value="ECO:0007669"/>
    <property type="project" value="UniProtKB-KW"/>
</dbReference>
<reference evidence="2 3" key="1">
    <citation type="submission" date="2020-02" db="EMBL/GenBank/DDBJ databases">
        <authorList>
            <person name="Li X.-J."/>
            <person name="Han X.-M."/>
        </authorList>
    </citation>
    <scope>NUCLEOTIDE SEQUENCE [LARGE SCALE GENOMIC DNA]</scope>
    <source>
        <strain evidence="2 3">CCTCC AB 2017055</strain>
    </source>
</reference>
<dbReference type="InterPro" id="IPR028212">
    <property type="entry name" value="GHL6"/>
</dbReference>
<dbReference type="Pfam" id="PF06283">
    <property type="entry name" value="ThuA"/>
    <property type="match status" value="1"/>
</dbReference>
<dbReference type="Gene3D" id="3.20.20.80">
    <property type="entry name" value="Glycosidases"/>
    <property type="match status" value="1"/>
</dbReference>
<evidence type="ECO:0000313" key="2">
    <source>
        <dbReference type="EMBL" id="NED99908.1"/>
    </source>
</evidence>
<dbReference type="SUPFAM" id="SSF52317">
    <property type="entry name" value="Class I glutamine amidotransferase-like"/>
    <property type="match status" value="1"/>
</dbReference>
<feature type="domain" description="ThuA-like" evidence="1">
    <location>
        <begin position="410"/>
        <end position="605"/>
    </location>
</feature>
<dbReference type="InterPro" id="IPR052177">
    <property type="entry name" value="Divisome_Glycosyl_Hydrolase"/>
</dbReference>
<accession>A0A6L9S4A2</accession>
<dbReference type="CDD" id="cd03143">
    <property type="entry name" value="A4_beta-galactosidase_middle_domain"/>
    <property type="match status" value="1"/>
</dbReference>
<evidence type="ECO:0000313" key="3">
    <source>
        <dbReference type="Proteomes" id="UP000475214"/>
    </source>
</evidence>
<organism evidence="2 3">
    <name type="scientific">Phytoactinopolyspora halotolerans</name>
    <dbReference type="NCBI Taxonomy" id="1981512"/>
    <lineage>
        <taxon>Bacteria</taxon>
        <taxon>Bacillati</taxon>
        <taxon>Actinomycetota</taxon>
        <taxon>Actinomycetes</taxon>
        <taxon>Jiangellales</taxon>
        <taxon>Jiangellaceae</taxon>
        <taxon>Phytoactinopolyspora</taxon>
    </lineage>
</organism>
<keyword evidence="3" id="KW-1185">Reference proteome</keyword>
<dbReference type="InterPro" id="IPR029062">
    <property type="entry name" value="Class_I_gatase-like"/>
</dbReference>
<dbReference type="AlphaFoldDB" id="A0A6L9S4A2"/>
<dbReference type="Gene3D" id="3.40.50.880">
    <property type="match status" value="1"/>
</dbReference>
<comment type="caution">
    <text evidence="2">The sequence shown here is derived from an EMBL/GenBank/DDBJ whole genome shotgun (WGS) entry which is preliminary data.</text>
</comment>